<feature type="region of interest" description="Disordered" evidence="1">
    <location>
        <begin position="279"/>
        <end position="349"/>
    </location>
</feature>
<feature type="compositionally biased region" description="Acidic residues" evidence="1">
    <location>
        <begin position="79"/>
        <end position="98"/>
    </location>
</feature>
<feature type="region of interest" description="Disordered" evidence="1">
    <location>
        <begin position="1"/>
        <end position="232"/>
    </location>
</feature>
<feature type="compositionally biased region" description="Basic and acidic residues" evidence="1">
    <location>
        <begin position="279"/>
        <end position="293"/>
    </location>
</feature>
<feature type="compositionally biased region" description="Polar residues" evidence="1">
    <location>
        <begin position="109"/>
        <end position="118"/>
    </location>
</feature>
<organism evidence="2 3">
    <name type="scientific">Karstenula rhodostoma CBS 690.94</name>
    <dbReference type="NCBI Taxonomy" id="1392251"/>
    <lineage>
        <taxon>Eukaryota</taxon>
        <taxon>Fungi</taxon>
        <taxon>Dikarya</taxon>
        <taxon>Ascomycota</taxon>
        <taxon>Pezizomycotina</taxon>
        <taxon>Dothideomycetes</taxon>
        <taxon>Pleosporomycetidae</taxon>
        <taxon>Pleosporales</taxon>
        <taxon>Massarineae</taxon>
        <taxon>Didymosphaeriaceae</taxon>
        <taxon>Karstenula</taxon>
    </lineage>
</organism>
<gene>
    <name evidence="2" type="ORF">P171DRAFT_72918</name>
</gene>
<feature type="compositionally biased region" description="Basic and acidic residues" evidence="1">
    <location>
        <begin position="207"/>
        <end position="227"/>
    </location>
</feature>
<keyword evidence="3" id="KW-1185">Reference proteome</keyword>
<name>A0A9P4PCT1_9PLEO</name>
<protein>
    <submittedName>
        <fullName evidence="2">Uncharacterized protein</fullName>
    </submittedName>
</protein>
<sequence>MSDDELTRPARKCAKTGTGRKKTSAKKKTGGKGKVKEPVDDGNDGGEEEGRDEGQGDEDGGLGNEGQVGDDQNNKNNAGEEDAAIDPENIDANQEGDDVAQGNGHEHQNTNVEATQGPSKPKITVGPKKNTARKTGKRKEKEDGTEHKEDEPHEAAFEPVEGFAQGNVAKQSSSTKNKSSPTYHGPDALGLAVGVKNDEADGNDASAENREETAEDRAKSERQEAKHVAAQQNVTSTVRIRKLGFFALPPEVRDIIYEHALIADGDLRIAEANTSHDFNEPTHHLSVRPDRPRPGGYFNASLARVTPKQAGGSGAKTHSASTHSPRAAVSSCGTRPKRRKYAASASPWN</sequence>
<feature type="compositionally biased region" description="Basic and acidic residues" evidence="1">
    <location>
        <begin position="139"/>
        <end position="156"/>
    </location>
</feature>
<feature type="compositionally biased region" description="Acidic residues" evidence="1">
    <location>
        <begin position="40"/>
        <end position="60"/>
    </location>
</feature>
<comment type="caution">
    <text evidence="2">The sequence shown here is derived from an EMBL/GenBank/DDBJ whole genome shotgun (WGS) entry which is preliminary data.</text>
</comment>
<accession>A0A9P4PCT1</accession>
<feature type="compositionally biased region" description="Polar residues" evidence="1">
    <location>
        <begin position="168"/>
        <end position="182"/>
    </location>
</feature>
<dbReference type="Proteomes" id="UP000799764">
    <property type="component" value="Unassembled WGS sequence"/>
</dbReference>
<proteinExistence type="predicted"/>
<feature type="compositionally biased region" description="Basic residues" evidence="1">
    <location>
        <begin position="9"/>
        <end position="33"/>
    </location>
</feature>
<reference evidence="2" key="1">
    <citation type="journal article" date="2020" name="Stud. Mycol.">
        <title>101 Dothideomycetes genomes: a test case for predicting lifestyles and emergence of pathogens.</title>
        <authorList>
            <person name="Haridas S."/>
            <person name="Albert R."/>
            <person name="Binder M."/>
            <person name="Bloem J."/>
            <person name="Labutti K."/>
            <person name="Salamov A."/>
            <person name="Andreopoulos B."/>
            <person name="Baker S."/>
            <person name="Barry K."/>
            <person name="Bills G."/>
            <person name="Bluhm B."/>
            <person name="Cannon C."/>
            <person name="Castanera R."/>
            <person name="Culley D."/>
            <person name="Daum C."/>
            <person name="Ezra D."/>
            <person name="Gonzalez J."/>
            <person name="Henrissat B."/>
            <person name="Kuo A."/>
            <person name="Liang C."/>
            <person name="Lipzen A."/>
            <person name="Lutzoni F."/>
            <person name="Magnuson J."/>
            <person name="Mondo S."/>
            <person name="Nolan M."/>
            <person name="Ohm R."/>
            <person name="Pangilinan J."/>
            <person name="Park H.-J."/>
            <person name="Ramirez L."/>
            <person name="Alfaro M."/>
            <person name="Sun H."/>
            <person name="Tritt A."/>
            <person name="Yoshinaga Y."/>
            <person name="Zwiers L.-H."/>
            <person name="Turgeon B."/>
            <person name="Goodwin S."/>
            <person name="Spatafora J."/>
            <person name="Crous P."/>
            <person name="Grigoriev I."/>
        </authorList>
    </citation>
    <scope>NUCLEOTIDE SEQUENCE</scope>
    <source>
        <strain evidence="2">CBS 690.94</strain>
    </source>
</reference>
<evidence type="ECO:0000313" key="2">
    <source>
        <dbReference type="EMBL" id="KAF2441492.1"/>
    </source>
</evidence>
<dbReference type="EMBL" id="MU001505">
    <property type="protein sequence ID" value="KAF2441492.1"/>
    <property type="molecule type" value="Genomic_DNA"/>
</dbReference>
<evidence type="ECO:0000256" key="1">
    <source>
        <dbReference type="SAM" id="MobiDB-lite"/>
    </source>
</evidence>
<evidence type="ECO:0000313" key="3">
    <source>
        <dbReference type="Proteomes" id="UP000799764"/>
    </source>
</evidence>
<dbReference type="AlphaFoldDB" id="A0A9P4PCT1"/>